<proteinExistence type="predicted"/>
<evidence type="ECO:0000313" key="2">
    <source>
        <dbReference type="EMBL" id="GAP13282.1"/>
    </source>
</evidence>
<protein>
    <submittedName>
        <fullName evidence="2">Uncharacterized protein</fullName>
    </submittedName>
</protein>
<evidence type="ECO:0000256" key="1">
    <source>
        <dbReference type="SAM" id="Phobius"/>
    </source>
</evidence>
<dbReference type="EMBL" id="DF967972">
    <property type="protein sequence ID" value="GAP13282.1"/>
    <property type="molecule type" value="Genomic_DNA"/>
</dbReference>
<evidence type="ECO:0000313" key="3">
    <source>
        <dbReference type="Proteomes" id="UP000055060"/>
    </source>
</evidence>
<sequence>MENQQPVEKATNRLFGYLLITVFFVVVLFAGLFAIKGYFASQEEKNFRSRASALVLASESLGTLADQGVDNAEFASLLGDVKAQYSAAGDWPLKYTAANYEYVQAIQGWSLASEVWDAKVVQNSEYAFQDSVDLDGLSTYLGIGTSKLKFFTASDLIRQLMINSKEHAEKGKTLLGY</sequence>
<feature type="transmembrane region" description="Helical" evidence="1">
    <location>
        <begin position="14"/>
        <end position="35"/>
    </location>
</feature>
<keyword evidence="1" id="KW-1133">Transmembrane helix</keyword>
<gene>
    <name evidence="2" type="ORF">LARV_01035</name>
</gene>
<dbReference type="Proteomes" id="UP000055060">
    <property type="component" value="Unassembled WGS sequence"/>
</dbReference>
<keyword evidence="3" id="KW-1185">Reference proteome</keyword>
<dbReference type="AlphaFoldDB" id="A0A0S7BGX3"/>
<dbReference type="RefSeq" id="WP_075072629.1">
    <property type="nucleotide sequence ID" value="NZ_DF967972.1"/>
</dbReference>
<keyword evidence="1" id="KW-0812">Transmembrane</keyword>
<keyword evidence="1" id="KW-0472">Membrane</keyword>
<reference evidence="2" key="1">
    <citation type="submission" date="2015-07" db="EMBL/GenBank/DDBJ databases">
        <title>Draft Genome Sequences of Anaerolinea thermolimosa IMO-1, Bellilinea caldifistulae GOMI-1, Leptolinea tardivitalis YMTK-2, Levilinea saccharolytica KIBI-1,Longilinea arvoryzae KOME-1, Previously Described as Members of the Anaerolineaceae (Chloroflexi).</title>
        <authorList>
            <person name="Sekiguchi Y."/>
            <person name="Ohashi A."/>
            <person name="Matsuura N."/>
            <person name="Tourlousse M.D."/>
        </authorList>
    </citation>
    <scope>NUCLEOTIDE SEQUENCE [LARGE SCALE GENOMIC DNA]</scope>
    <source>
        <strain evidence="2">KOME-1</strain>
    </source>
</reference>
<name>A0A0S7BGX3_9CHLR</name>
<organism evidence="2">
    <name type="scientific">Longilinea arvoryzae</name>
    <dbReference type="NCBI Taxonomy" id="360412"/>
    <lineage>
        <taxon>Bacteria</taxon>
        <taxon>Bacillati</taxon>
        <taxon>Chloroflexota</taxon>
        <taxon>Anaerolineae</taxon>
        <taxon>Anaerolineales</taxon>
        <taxon>Anaerolineaceae</taxon>
        <taxon>Longilinea</taxon>
    </lineage>
</organism>
<accession>A0A0S7BGX3</accession>